<evidence type="ECO:0000313" key="1">
    <source>
        <dbReference type="EMBL" id="ORE08767.1"/>
    </source>
</evidence>
<dbReference type="AlphaFoldDB" id="A0A1X0R9M4"/>
<dbReference type="VEuPathDB" id="FungiDB:BCV72DRAFT_203011"/>
<feature type="non-terminal residue" evidence="1">
    <location>
        <position position="1"/>
    </location>
</feature>
<name>A0A1X0R9M4_RHIZD</name>
<sequence>PYSQSSEHRPLIIIEHQRTVDKEFMKRAIGYCLQASKRFGADPIILIVCVESVEVSVKESFRKCDNLPCYTDLCDL</sequence>
<reference evidence="1" key="1">
    <citation type="journal article" date="2016" name="Proc. Natl. Acad. Sci. U.S.A.">
        <title>Lipid metabolic changes in an early divergent fungus govern the establishment of a mutualistic symbiosis with endobacteria.</title>
        <authorList>
            <person name="Lastovetsky O.A."/>
            <person name="Gaspar M.L."/>
            <person name="Mondo S.J."/>
            <person name="LaButti K.M."/>
            <person name="Sandor L."/>
            <person name="Grigoriev I.V."/>
            <person name="Henry S.A."/>
            <person name="Pawlowska T.E."/>
        </authorList>
    </citation>
    <scope>NUCLEOTIDE SEQUENCE [LARGE SCALE GENOMIC DNA]</scope>
    <source>
        <strain evidence="1">ATCC 52814</strain>
    </source>
</reference>
<accession>A0A1X0R9M4</accession>
<organism evidence="1">
    <name type="scientific">Rhizopus microsporus var. microsporus</name>
    <dbReference type="NCBI Taxonomy" id="86635"/>
    <lineage>
        <taxon>Eukaryota</taxon>
        <taxon>Fungi</taxon>
        <taxon>Fungi incertae sedis</taxon>
        <taxon>Mucoromycota</taxon>
        <taxon>Mucoromycotina</taxon>
        <taxon>Mucoromycetes</taxon>
        <taxon>Mucorales</taxon>
        <taxon>Mucorineae</taxon>
        <taxon>Rhizopodaceae</taxon>
        <taxon>Rhizopus</taxon>
    </lineage>
</organism>
<dbReference type="Proteomes" id="UP000242414">
    <property type="component" value="Unassembled WGS sequence"/>
</dbReference>
<evidence type="ECO:0008006" key="2">
    <source>
        <dbReference type="Google" id="ProtNLM"/>
    </source>
</evidence>
<gene>
    <name evidence="1" type="ORF">BCV72DRAFT_203011</name>
</gene>
<proteinExistence type="predicted"/>
<dbReference type="EMBL" id="KV921884">
    <property type="protein sequence ID" value="ORE08767.1"/>
    <property type="molecule type" value="Genomic_DNA"/>
</dbReference>
<protein>
    <recommendedName>
        <fullName evidence="2">UspA domain-containing protein</fullName>
    </recommendedName>
</protein>